<keyword evidence="6" id="KW-1185">Reference proteome</keyword>
<dbReference type="Proteomes" id="UP000184550">
    <property type="component" value="Unassembled WGS sequence"/>
</dbReference>
<feature type="region of interest" description="Disordered" evidence="3">
    <location>
        <begin position="1049"/>
        <end position="1086"/>
    </location>
</feature>
<evidence type="ECO:0000256" key="2">
    <source>
        <dbReference type="SAM" id="Coils"/>
    </source>
</evidence>
<evidence type="ECO:0000313" key="5">
    <source>
        <dbReference type="EMBL" id="VXD21522.1"/>
    </source>
</evidence>
<feature type="coiled-coil region" evidence="2">
    <location>
        <begin position="61"/>
        <end position="88"/>
    </location>
</feature>
<gene>
    <name evidence="5" type="ORF">PL8927_720054</name>
</gene>
<dbReference type="RefSeq" id="WP_083623868.1">
    <property type="nucleotide sequence ID" value="NZ_LR734877.1"/>
</dbReference>
<keyword evidence="1" id="KW-0802">TPR repeat</keyword>
<dbReference type="InterPro" id="IPR024983">
    <property type="entry name" value="CHAT_dom"/>
</dbReference>
<keyword evidence="2" id="KW-0175">Coiled coil</keyword>
<dbReference type="PANTHER" id="PTHR46082:SF6">
    <property type="entry name" value="AAA+ ATPASE DOMAIN-CONTAINING PROTEIN-RELATED"/>
    <property type="match status" value="1"/>
</dbReference>
<protein>
    <submittedName>
        <fullName evidence="5">Tetratricopeptide TPR_2</fullName>
    </submittedName>
</protein>
<evidence type="ECO:0000313" key="6">
    <source>
        <dbReference type="Proteomes" id="UP000184550"/>
    </source>
</evidence>
<feature type="domain" description="CHAT" evidence="4">
    <location>
        <begin position="1087"/>
        <end position="1495"/>
    </location>
</feature>
<feature type="repeat" description="TPR" evidence="1">
    <location>
        <begin position="285"/>
        <end position="318"/>
    </location>
</feature>
<feature type="repeat" description="TPR" evidence="1">
    <location>
        <begin position="705"/>
        <end position="738"/>
    </location>
</feature>
<comment type="caution">
    <text evidence="5">The sequence shown here is derived from an EMBL/GenBank/DDBJ whole genome shotgun (WGS) entry which is preliminary data.</text>
</comment>
<dbReference type="Pfam" id="PF13424">
    <property type="entry name" value="TPR_12"/>
    <property type="match status" value="7"/>
</dbReference>
<dbReference type="SMART" id="SM00028">
    <property type="entry name" value="TPR"/>
    <property type="match status" value="16"/>
</dbReference>
<organism evidence="5 6">
    <name type="scientific">Planktothrix serta PCC 8927</name>
    <dbReference type="NCBI Taxonomy" id="671068"/>
    <lineage>
        <taxon>Bacteria</taxon>
        <taxon>Bacillati</taxon>
        <taxon>Cyanobacteriota</taxon>
        <taxon>Cyanophyceae</taxon>
        <taxon>Oscillatoriophycideae</taxon>
        <taxon>Oscillatoriales</taxon>
        <taxon>Microcoleaceae</taxon>
        <taxon>Planktothrix</taxon>
    </lineage>
</organism>
<feature type="repeat" description="TPR" evidence="1">
    <location>
        <begin position="117"/>
        <end position="150"/>
    </location>
</feature>
<dbReference type="Gene3D" id="1.25.40.10">
    <property type="entry name" value="Tetratricopeptide repeat domain"/>
    <property type="match status" value="5"/>
</dbReference>
<dbReference type="InterPro" id="IPR053137">
    <property type="entry name" value="NLR-like"/>
</dbReference>
<feature type="repeat" description="TPR" evidence="1">
    <location>
        <begin position="663"/>
        <end position="696"/>
    </location>
</feature>
<dbReference type="OrthoDB" id="9797911at2"/>
<evidence type="ECO:0000256" key="3">
    <source>
        <dbReference type="SAM" id="MobiDB-lite"/>
    </source>
</evidence>
<feature type="repeat" description="TPR" evidence="1">
    <location>
        <begin position="537"/>
        <end position="570"/>
    </location>
</feature>
<evidence type="ECO:0000256" key="1">
    <source>
        <dbReference type="PROSITE-ProRule" id="PRU00339"/>
    </source>
</evidence>
<dbReference type="EMBL" id="CZCU02000149">
    <property type="protein sequence ID" value="VXD21522.1"/>
    <property type="molecule type" value="Genomic_DNA"/>
</dbReference>
<dbReference type="Pfam" id="PF13374">
    <property type="entry name" value="TPR_10"/>
    <property type="match status" value="2"/>
</dbReference>
<feature type="repeat" description="TPR" evidence="1">
    <location>
        <begin position="495"/>
        <end position="528"/>
    </location>
</feature>
<dbReference type="Pfam" id="PF12770">
    <property type="entry name" value="CHAT"/>
    <property type="match status" value="1"/>
</dbReference>
<dbReference type="InterPro" id="IPR019734">
    <property type="entry name" value="TPR_rpt"/>
</dbReference>
<dbReference type="InterPro" id="IPR011990">
    <property type="entry name" value="TPR-like_helical_dom_sf"/>
</dbReference>
<dbReference type="PRINTS" id="PR00381">
    <property type="entry name" value="KINESINLIGHT"/>
</dbReference>
<dbReference type="PANTHER" id="PTHR46082">
    <property type="entry name" value="ATP/GTP-BINDING PROTEIN-RELATED"/>
    <property type="match status" value="1"/>
</dbReference>
<dbReference type="PROSITE" id="PS50005">
    <property type="entry name" value="TPR"/>
    <property type="match status" value="6"/>
</dbReference>
<reference evidence="5" key="1">
    <citation type="submission" date="2019-10" db="EMBL/GenBank/DDBJ databases">
        <authorList>
            <consortium name="Genoscope - CEA"/>
            <person name="William W."/>
        </authorList>
    </citation>
    <scope>NUCLEOTIDE SEQUENCE [LARGE SCALE GENOMIC DNA]</scope>
    <source>
        <strain evidence="5">BBR_PRJEB10992</strain>
    </source>
</reference>
<sequence length="1506" mass="168787">MDEQRFNDYFNLIRKLLTCENAKEWETLRNHTHFVDEALVQVMQILAEQMEQEGEANAGWLRQMAEQIGELLTQYQQLNQQVINLYQQGIFTEGITVAEQVLELACYLWGTNHPNVAASCNNLALLYESQGRYKEAEPLYKEAVAIDRQALPANHPNLARDLSNLAELYRSQGCYKEAEPLHLEAVAIARQALPANHPNLAAHVNNLATLYRSQGRYREAEPLYLEALAINRQALSPNHPSLATDLNNLATLYRSQGRYSEAEPLYLEAVVIKRQALPPNHPDLATSCNNLANLYRSQGRYSEAEALYLEAVAIDRQALPPNHPDLATHLNNLADFYRSQGRYSEAEPLLLEAVAIDREALPPNHPDFAAHLNKLALFYKSQGRYSEAEPLYLEAVAIDRQALSPNHPDLANHLSNLAGLYESQGRYSEAEPLYLEAVAIARQALPPNHPDLAAHLSNLAELYKSQGRHSEAEPLYLEAVAIIRQALPSNHPDLATHLNNLAGLYKSQGRYSEAEPFYKEALAIDRQALPSNHPHLAKALSNLAGLYSSQGRYTEAEPLYQEAVAIDRQALPPNHPDLATHLNNLALFYKSQGRDREAEPLFLEVVAIDCQSLPPNHPDLATHLNNLALLYESQGRDREAEPLYLEALAIIRQALPPNHPDLAASYNNLANLYRSQGRYSEAEPLFLEAVAIGRQALPTNHPDIAAYLNNLATLYRSQGRYSEAEPLYLEALAINRQTLFPNHPHVAFSLTNLALLLVTTERFGGAFLLMQKALKIEDYNIRQMFGSGSERDRLNYLKTIRHNFEKFLSLVWQYFPQQPQAIQAAFDLVLRRKCLTASAQAAQNLALASGRYPHLLPQVQQLRKITDKIIALTISLASQFEQRDDILEQIGTLQKQADEINRLLAREIPEVQLQNALPDRQAVALELPLASTLLEFVHFDVFDFTAPQQEQWKPARYLAFILPAQQPDQVAMVDLGDAEEIDRLIRLFRAGVSLPPDNFSPPQENAIGRLDFGDEEEVVVRSSSSFVSHGQGLRRLLLDRVFQVLDDLSPSPSPARRGEFDLSPDPSPARRGEKDVTPIPSQGRGAGGVRSLIIAPDSNLNLLPFQLLTQENGRLLIEDYSISYLSVGREILRKTIVSHATPSDPLIMADPNFDYPQPFPEVEDNIVENTSQNCNIELNTNEPETLLQTLSHFKRALGTRFLGETVAKLLKVKPYLENEARESYLHRPHSPKILLFATHGLFVGQKQQQNYQNLIQDLLTCPQGEENNLLNAHKDLWNKELLGLMQLYADLYKLNDRQNTANFLNSCANFIEAEIKPSSEALSSNVEDPMLRSVLALTGTNTVLRGQSLPEEYGKGLVFALDVAALDLWATEISILSACQTGLGDLASGEGVFGLRRAFAIAGSKTLLMSLWSVPDKATALLMKLFFDKIDTGWGRLQALEFAQDYIKNATISKLQTTELGQTVLKELYPKNNYPEPNYQPLNHPYFWGAWVCQGETEPVASPLIN</sequence>
<name>A0A7Z9BUC4_9CYAN</name>
<dbReference type="SUPFAM" id="SSF48452">
    <property type="entry name" value="TPR-like"/>
    <property type="match status" value="4"/>
</dbReference>
<accession>A0A7Z9BUC4</accession>
<proteinExistence type="predicted"/>
<evidence type="ECO:0000259" key="4">
    <source>
        <dbReference type="Pfam" id="PF12770"/>
    </source>
</evidence>